<comment type="caution">
    <text evidence="1">The sequence shown here is derived from an EMBL/GenBank/DDBJ whole genome shotgun (WGS) entry which is preliminary data.</text>
</comment>
<reference evidence="1 2" key="1">
    <citation type="submission" date="2016-01" db="EMBL/GenBank/DDBJ databases">
        <title>The new phylogeny of the genus Mycobacterium.</title>
        <authorList>
            <person name="Tarcisio F."/>
            <person name="Conor M."/>
            <person name="Antonella G."/>
            <person name="Elisabetta G."/>
            <person name="Giulia F.S."/>
            <person name="Sara T."/>
            <person name="Anna F."/>
            <person name="Clotilde B."/>
            <person name="Roberto B."/>
            <person name="Veronica D.S."/>
            <person name="Fabio R."/>
            <person name="Monica P."/>
            <person name="Olivier J."/>
            <person name="Enrico T."/>
            <person name="Nicola S."/>
        </authorList>
    </citation>
    <scope>NUCLEOTIDE SEQUENCE [LARGE SCALE GENOMIC DNA]</scope>
    <source>
        <strain evidence="1 2">DSM 44179</strain>
    </source>
</reference>
<dbReference type="Proteomes" id="UP000193484">
    <property type="component" value="Unassembled WGS sequence"/>
</dbReference>
<keyword evidence="2" id="KW-1185">Reference proteome</keyword>
<accession>A0A1X1RL53</accession>
<evidence type="ECO:0000313" key="2">
    <source>
        <dbReference type="Proteomes" id="UP000193484"/>
    </source>
</evidence>
<protein>
    <submittedName>
        <fullName evidence="1">Uncharacterized protein</fullName>
    </submittedName>
</protein>
<dbReference type="EMBL" id="LQOJ01000014">
    <property type="protein sequence ID" value="ORV08567.1"/>
    <property type="molecule type" value="Genomic_DNA"/>
</dbReference>
<organism evidence="1 2">
    <name type="scientific">Mycolicibacterium fallax</name>
    <name type="common">Mycobacterium fallax</name>
    <dbReference type="NCBI Taxonomy" id="1793"/>
    <lineage>
        <taxon>Bacteria</taxon>
        <taxon>Bacillati</taxon>
        <taxon>Actinomycetota</taxon>
        <taxon>Actinomycetes</taxon>
        <taxon>Mycobacteriales</taxon>
        <taxon>Mycobacteriaceae</taxon>
        <taxon>Mycolicibacterium</taxon>
    </lineage>
</organism>
<sequence>MLTPELSISSLLIGDEVQQSLIGNARSRGVGTDEGIIAEQHRYQQGQVTAVIQTLESKGNSVAVANMPTLVAKFDDVADMQFDHDVITVVQVSGRARSTRTSPFQIMW</sequence>
<name>A0A1X1RL53_MYCFA</name>
<dbReference type="AlphaFoldDB" id="A0A1X1RL53"/>
<evidence type="ECO:0000313" key="1">
    <source>
        <dbReference type="EMBL" id="ORV08567.1"/>
    </source>
</evidence>
<gene>
    <name evidence="1" type="ORF">AWC04_01925</name>
</gene>
<proteinExistence type="predicted"/>